<dbReference type="Proteomes" id="UP001156441">
    <property type="component" value="Unassembled WGS sequence"/>
</dbReference>
<comment type="similarity">
    <text evidence="2">Belongs to the DoxX family.</text>
</comment>
<evidence type="ECO:0000256" key="8">
    <source>
        <dbReference type="SAM" id="Phobius"/>
    </source>
</evidence>
<evidence type="ECO:0000256" key="2">
    <source>
        <dbReference type="ARBA" id="ARBA00006679"/>
    </source>
</evidence>
<feature type="transmembrane region" description="Helical" evidence="8">
    <location>
        <begin position="87"/>
        <end position="105"/>
    </location>
</feature>
<dbReference type="InterPro" id="IPR032808">
    <property type="entry name" value="DoxX"/>
</dbReference>
<keyword evidence="3" id="KW-1003">Cell membrane</keyword>
<dbReference type="Pfam" id="PF07681">
    <property type="entry name" value="DoxX"/>
    <property type="match status" value="1"/>
</dbReference>
<evidence type="ECO:0000256" key="4">
    <source>
        <dbReference type="ARBA" id="ARBA00022692"/>
    </source>
</evidence>
<dbReference type="PANTHER" id="PTHR33452">
    <property type="entry name" value="OXIDOREDUCTASE CATD-RELATED"/>
    <property type="match status" value="1"/>
</dbReference>
<evidence type="ECO:0000256" key="7">
    <source>
        <dbReference type="SAM" id="MobiDB-lite"/>
    </source>
</evidence>
<keyword evidence="5 8" id="KW-1133">Transmembrane helix</keyword>
<feature type="region of interest" description="Disordered" evidence="7">
    <location>
        <begin position="1"/>
        <end position="25"/>
    </location>
</feature>
<dbReference type="EMBL" id="JAFFZE010000014">
    <property type="protein sequence ID" value="MCT2584932.1"/>
    <property type="molecule type" value="Genomic_DNA"/>
</dbReference>
<evidence type="ECO:0000256" key="6">
    <source>
        <dbReference type="ARBA" id="ARBA00023136"/>
    </source>
</evidence>
<evidence type="ECO:0000313" key="9">
    <source>
        <dbReference type="EMBL" id="MCT2584932.1"/>
    </source>
</evidence>
<sequence length="204" mass="21844">MYDDDDYSGSATTVLPGSSSSTGFDDDDDSFGSAFDEPARKTHTWHGGLDFGLLVLRLVLGGLFVVHGLDKLFGWFTDLGMDNTQRMLEGFGFTEPTILAWVLAVSETAGGVLLVLGLFTPAGAAAVLGVMANVIVVKGDWNTFLGGVELEMMYAAAAFTLLFTGPGRVAIDRNTHWCRKTPIYGFVFLVLTAGACVVTLLVFR</sequence>
<feature type="transmembrane region" description="Helical" evidence="8">
    <location>
        <begin position="48"/>
        <end position="67"/>
    </location>
</feature>
<dbReference type="InterPro" id="IPR051907">
    <property type="entry name" value="DoxX-like_oxidoreductase"/>
</dbReference>
<evidence type="ECO:0000256" key="5">
    <source>
        <dbReference type="ARBA" id="ARBA00022989"/>
    </source>
</evidence>
<evidence type="ECO:0000256" key="1">
    <source>
        <dbReference type="ARBA" id="ARBA00004651"/>
    </source>
</evidence>
<feature type="transmembrane region" description="Helical" evidence="8">
    <location>
        <begin position="112"/>
        <end position="132"/>
    </location>
</feature>
<organism evidence="9 10">
    <name type="scientific">Actinophytocola gossypii</name>
    <dbReference type="NCBI Taxonomy" id="2812003"/>
    <lineage>
        <taxon>Bacteria</taxon>
        <taxon>Bacillati</taxon>
        <taxon>Actinomycetota</taxon>
        <taxon>Actinomycetes</taxon>
        <taxon>Pseudonocardiales</taxon>
        <taxon>Pseudonocardiaceae</taxon>
    </lineage>
</organism>
<feature type="transmembrane region" description="Helical" evidence="8">
    <location>
        <begin position="183"/>
        <end position="203"/>
    </location>
</feature>
<keyword evidence="4 8" id="KW-0812">Transmembrane</keyword>
<dbReference type="PANTHER" id="PTHR33452:SF1">
    <property type="entry name" value="INNER MEMBRANE PROTEIN YPHA-RELATED"/>
    <property type="match status" value="1"/>
</dbReference>
<name>A0ABT2JAQ5_9PSEU</name>
<accession>A0ABT2JAQ5</accession>
<comment type="subcellular location">
    <subcellularLocation>
        <location evidence="1">Cell membrane</location>
        <topology evidence="1">Multi-pass membrane protein</topology>
    </subcellularLocation>
</comment>
<protein>
    <submittedName>
        <fullName evidence="9">DoxX family protein</fullName>
    </submittedName>
</protein>
<keyword evidence="10" id="KW-1185">Reference proteome</keyword>
<reference evidence="9 10" key="1">
    <citation type="submission" date="2021-02" db="EMBL/GenBank/DDBJ databases">
        <title>Actinophytocola xerophila sp. nov., isolated from soil of cotton cropping field.</title>
        <authorList>
            <person name="Huang R."/>
            <person name="Chen X."/>
            <person name="Ge X."/>
            <person name="Liu W."/>
        </authorList>
    </citation>
    <scope>NUCLEOTIDE SEQUENCE [LARGE SCALE GENOMIC DNA]</scope>
    <source>
        <strain evidence="9 10">S1-96</strain>
    </source>
</reference>
<gene>
    <name evidence="9" type="ORF">JT362_17600</name>
</gene>
<comment type="caution">
    <text evidence="9">The sequence shown here is derived from an EMBL/GenBank/DDBJ whole genome shotgun (WGS) entry which is preliminary data.</text>
</comment>
<proteinExistence type="inferred from homology"/>
<feature type="transmembrane region" description="Helical" evidence="8">
    <location>
        <begin position="152"/>
        <end position="171"/>
    </location>
</feature>
<evidence type="ECO:0000313" key="10">
    <source>
        <dbReference type="Proteomes" id="UP001156441"/>
    </source>
</evidence>
<keyword evidence="6 8" id="KW-0472">Membrane</keyword>
<evidence type="ECO:0000256" key="3">
    <source>
        <dbReference type="ARBA" id="ARBA00022475"/>
    </source>
</evidence>